<reference evidence="3" key="1">
    <citation type="journal article" date="2019" name="Int. J. Syst. Evol. Microbiol.">
        <title>The Global Catalogue of Microorganisms (GCM) 10K type strain sequencing project: providing services to taxonomists for standard genome sequencing and annotation.</title>
        <authorList>
            <consortium name="The Broad Institute Genomics Platform"/>
            <consortium name="The Broad Institute Genome Sequencing Center for Infectious Disease"/>
            <person name="Wu L."/>
            <person name="Ma J."/>
        </authorList>
    </citation>
    <scope>NUCLEOTIDE SEQUENCE [LARGE SCALE GENOMIC DNA]</scope>
    <source>
        <strain evidence="3">CGMCC 1.10188</strain>
    </source>
</reference>
<feature type="transmembrane region" description="Helical" evidence="1">
    <location>
        <begin position="124"/>
        <end position="144"/>
    </location>
</feature>
<keyword evidence="1" id="KW-1133">Transmembrane helix</keyword>
<keyword evidence="3" id="KW-1185">Reference proteome</keyword>
<comment type="caution">
    <text evidence="2">The sequence shown here is derived from an EMBL/GenBank/DDBJ whole genome shotgun (WGS) entry which is preliminary data.</text>
</comment>
<name>A0ABQ1IHY9_9PROT</name>
<protein>
    <submittedName>
        <fullName evidence="2">Uncharacterized protein</fullName>
    </submittedName>
</protein>
<feature type="transmembrane region" description="Helical" evidence="1">
    <location>
        <begin position="156"/>
        <end position="177"/>
    </location>
</feature>
<dbReference type="Proteomes" id="UP000603352">
    <property type="component" value="Unassembled WGS sequence"/>
</dbReference>
<sequence length="271" mass="27807">MDMLLADITAQLLPVMARVIATAIVVMGVSLLVQHAGPALGGIAAGLPIVMGPGFFFLLDQHPPGFLHDAAVATLMALTATLIFVATFILVANRMGAFAAVGCSILVWVVVAAATAALPLDLVVALPVYVAAAIVALRFCRHAAGDGPAPRGARRLLDLAIRGCLAGVLVASVTIVAALAGPIWAGLLMGFPIGMIAISLTVHQRYGPETARQTMLAAMGGMSSLAVFTTVMALAVTTMSPFQAWMLSLAASLLPPSGLAVRHLRRGRTTG</sequence>
<dbReference type="EMBL" id="BMDZ01000020">
    <property type="protein sequence ID" value="GGB38831.1"/>
    <property type="molecule type" value="Genomic_DNA"/>
</dbReference>
<feature type="transmembrane region" description="Helical" evidence="1">
    <location>
        <begin position="214"/>
        <end position="236"/>
    </location>
</feature>
<feature type="transmembrane region" description="Helical" evidence="1">
    <location>
        <begin position="71"/>
        <end position="91"/>
    </location>
</feature>
<gene>
    <name evidence="2" type="ORF">GCM10011505_20500</name>
</gene>
<accession>A0ABQ1IHY9</accession>
<feature type="transmembrane region" description="Helical" evidence="1">
    <location>
        <begin position="12"/>
        <end position="33"/>
    </location>
</feature>
<proteinExistence type="predicted"/>
<evidence type="ECO:0000313" key="3">
    <source>
        <dbReference type="Proteomes" id="UP000603352"/>
    </source>
</evidence>
<keyword evidence="1" id="KW-0472">Membrane</keyword>
<evidence type="ECO:0000256" key="1">
    <source>
        <dbReference type="SAM" id="Phobius"/>
    </source>
</evidence>
<dbReference type="RefSeq" id="WP_188577450.1">
    <property type="nucleotide sequence ID" value="NZ_BMDZ01000020.1"/>
</dbReference>
<evidence type="ECO:0000313" key="2">
    <source>
        <dbReference type="EMBL" id="GGB38831.1"/>
    </source>
</evidence>
<feature type="transmembrane region" description="Helical" evidence="1">
    <location>
        <begin position="242"/>
        <end position="261"/>
    </location>
</feature>
<feature type="transmembrane region" description="Helical" evidence="1">
    <location>
        <begin position="40"/>
        <end position="59"/>
    </location>
</feature>
<feature type="transmembrane region" description="Helical" evidence="1">
    <location>
        <begin position="183"/>
        <end position="202"/>
    </location>
</feature>
<organism evidence="2 3">
    <name type="scientific">Tistrella bauzanensis</name>
    <dbReference type="NCBI Taxonomy" id="657419"/>
    <lineage>
        <taxon>Bacteria</taxon>
        <taxon>Pseudomonadati</taxon>
        <taxon>Pseudomonadota</taxon>
        <taxon>Alphaproteobacteria</taxon>
        <taxon>Geminicoccales</taxon>
        <taxon>Geminicoccaceae</taxon>
        <taxon>Tistrella</taxon>
    </lineage>
</organism>
<feature type="transmembrane region" description="Helical" evidence="1">
    <location>
        <begin position="98"/>
        <end position="118"/>
    </location>
</feature>
<keyword evidence="1" id="KW-0812">Transmembrane</keyword>